<evidence type="ECO:0000256" key="6">
    <source>
        <dbReference type="ARBA" id="ARBA00022679"/>
    </source>
</evidence>
<dbReference type="OrthoDB" id="4781at2759"/>
<keyword evidence="21" id="KW-1185">Reference proteome</keyword>
<evidence type="ECO:0000313" key="21">
    <source>
        <dbReference type="Proteomes" id="UP000799776"/>
    </source>
</evidence>
<dbReference type="InterPro" id="IPR013320">
    <property type="entry name" value="ConA-like_dom_sf"/>
</dbReference>
<comment type="function">
    <text evidence="15">Dual chitinase/transglycosylase that plays a role in cell wall architecture. Chitinase and transglycosylase activities are coupled. Required for the polysaccharide cross-linking at the septa and the cell wall. More specifically, transfers chitin to 1,6-beta-glucan in the cell wall.</text>
</comment>
<dbReference type="GO" id="GO:0016757">
    <property type="term" value="F:glycosyltransferase activity"/>
    <property type="evidence" value="ECO:0007669"/>
    <property type="project" value="UniProtKB-KW"/>
</dbReference>
<evidence type="ECO:0000259" key="19">
    <source>
        <dbReference type="PROSITE" id="PS51762"/>
    </source>
</evidence>
<comment type="caution">
    <text evidence="20">The sequence shown here is derived from an EMBL/GenBank/DDBJ whole genome shotgun (WGS) entry which is preliminary data.</text>
</comment>
<dbReference type="CDD" id="cd02183">
    <property type="entry name" value="GH16_fungal_CRH1_transglycosylase"/>
    <property type="match status" value="1"/>
</dbReference>
<dbReference type="Gene3D" id="2.60.120.200">
    <property type="match status" value="1"/>
</dbReference>
<gene>
    <name evidence="20" type="ORF">K490DRAFT_415</name>
</gene>
<accession>A0A9P4HZ54</accession>
<feature type="domain" description="GH16" evidence="19">
    <location>
        <begin position="3"/>
        <end position="226"/>
    </location>
</feature>
<evidence type="ECO:0000256" key="3">
    <source>
        <dbReference type="ARBA" id="ARBA00012729"/>
    </source>
</evidence>
<evidence type="ECO:0000256" key="15">
    <source>
        <dbReference type="ARBA" id="ARBA00093308"/>
    </source>
</evidence>
<keyword evidence="9" id="KW-0472">Membrane</keyword>
<dbReference type="InterPro" id="IPR050546">
    <property type="entry name" value="Glycosyl_Hydrlase_16"/>
</dbReference>
<dbReference type="GO" id="GO:0009277">
    <property type="term" value="C:fungal-type cell wall"/>
    <property type="evidence" value="ECO:0007669"/>
    <property type="project" value="TreeGrafter"/>
</dbReference>
<dbReference type="GO" id="GO:0008843">
    <property type="term" value="F:endochitinase activity"/>
    <property type="evidence" value="ECO:0007669"/>
    <property type="project" value="UniProtKB-EC"/>
</dbReference>
<evidence type="ECO:0000256" key="10">
    <source>
        <dbReference type="ARBA" id="ARBA00023180"/>
    </source>
</evidence>
<sequence>SQLTSTCNPTKKSCPADTALDTDTSNTDFTSGASSQWTTTAGTINYGSNGAEFTINESGDSPTIATNFYIFFGSITVTMRAAPGVGIVSSIVLESDDLDEVDWEFLGGAIDEVESNYFGKGNTTSYDRAVYHTVSDVQNTQHTYRVDWTAAAITWSIDSQTVRTLEYGDAVSGTNFPQTPMRVRLGIWAGGDSKNDAGTIGWAGGTTDFGDAPFTMYVQSVDIVNYSPGSGYKWTDETGDWTSIEVEGGSTGSNAGGGGSGGTGTTGTTGTTTSANSDMWWTAAASA</sequence>
<feature type="compositionally biased region" description="Polar residues" evidence="18">
    <location>
        <begin position="1"/>
        <end position="11"/>
    </location>
</feature>
<feature type="region of interest" description="Disordered" evidence="18">
    <location>
        <begin position="1"/>
        <end position="32"/>
    </location>
</feature>
<dbReference type="EMBL" id="ML978713">
    <property type="protein sequence ID" value="KAF2090113.1"/>
    <property type="molecule type" value="Genomic_DNA"/>
</dbReference>
<keyword evidence="12" id="KW-0326">Glycosidase</keyword>
<keyword evidence="6" id="KW-0808">Transferase</keyword>
<dbReference type="PANTHER" id="PTHR10963">
    <property type="entry name" value="GLYCOSYL HYDROLASE-RELATED"/>
    <property type="match status" value="1"/>
</dbReference>
<comment type="similarity">
    <text evidence="14">Belongs to the glycosyl hydrolase 16 family. CRH1 subfamily.</text>
</comment>
<evidence type="ECO:0000256" key="4">
    <source>
        <dbReference type="ARBA" id="ARBA00022622"/>
    </source>
</evidence>
<feature type="compositionally biased region" description="Gly residues" evidence="18">
    <location>
        <begin position="249"/>
        <end position="267"/>
    </location>
</feature>
<dbReference type="PROSITE" id="PS51762">
    <property type="entry name" value="GH16_2"/>
    <property type="match status" value="1"/>
</dbReference>
<organism evidence="20 21">
    <name type="scientific">Saccharata proteae CBS 121410</name>
    <dbReference type="NCBI Taxonomy" id="1314787"/>
    <lineage>
        <taxon>Eukaryota</taxon>
        <taxon>Fungi</taxon>
        <taxon>Dikarya</taxon>
        <taxon>Ascomycota</taxon>
        <taxon>Pezizomycotina</taxon>
        <taxon>Dothideomycetes</taxon>
        <taxon>Dothideomycetes incertae sedis</taxon>
        <taxon>Botryosphaeriales</taxon>
        <taxon>Saccharataceae</taxon>
        <taxon>Saccharata</taxon>
    </lineage>
</organism>
<evidence type="ECO:0000256" key="9">
    <source>
        <dbReference type="ARBA" id="ARBA00023136"/>
    </source>
</evidence>
<evidence type="ECO:0000256" key="8">
    <source>
        <dbReference type="ARBA" id="ARBA00022801"/>
    </source>
</evidence>
<dbReference type="InterPro" id="IPR017168">
    <property type="entry name" value="CHR-like"/>
</dbReference>
<feature type="region of interest" description="Disordered" evidence="18">
    <location>
        <begin position="244"/>
        <end position="287"/>
    </location>
</feature>
<keyword evidence="17" id="KW-1015">Disulfide bond</keyword>
<feature type="non-terminal residue" evidence="20">
    <location>
        <position position="1"/>
    </location>
</feature>
<dbReference type="FunFam" id="2.60.120.200:FF:000152">
    <property type="entry name" value="Cell wall glucanase"/>
    <property type="match status" value="1"/>
</dbReference>
<keyword evidence="8 20" id="KW-0378">Hydrolase</keyword>
<comment type="subcellular location">
    <subcellularLocation>
        <location evidence="2">Membrane</location>
        <topology evidence="2">Lipid-anchor</topology>
        <topology evidence="2">GPI-anchor</topology>
    </subcellularLocation>
</comment>
<dbReference type="InterPro" id="IPR000757">
    <property type="entry name" value="Beta-glucanase-like"/>
</dbReference>
<feature type="compositionally biased region" description="Low complexity" evidence="18">
    <location>
        <begin position="268"/>
        <end position="277"/>
    </location>
</feature>
<protein>
    <recommendedName>
        <fullName evidence="3">chitinase</fullName>
        <ecNumber evidence="3">3.2.1.14</ecNumber>
    </recommendedName>
</protein>
<proteinExistence type="inferred from homology"/>
<evidence type="ECO:0000256" key="17">
    <source>
        <dbReference type="PIRSR" id="PIRSR037299-2"/>
    </source>
</evidence>
<evidence type="ECO:0000256" key="7">
    <source>
        <dbReference type="ARBA" id="ARBA00022729"/>
    </source>
</evidence>
<feature type="active site" description="Nucleophile" evidence="16">
    <location>
        <position position="100"/>
    </location>
</feature>
<keyword evidence="11" id="KW-0449">Lipoprotein</keyword>
<evidence type="ECO:0000256" key="18">
    <source>
        <dbReference type="SAM" id="MobiDB-lite"/>
    </source>
</evidence>
<dbReference type="GO" id="GO:0005975">
    <property type="term" value="P:carbohydrate metabolic process"/>
    <property type="evidence" value="ECO:0007669"/>
    <property type="project" value="InterPro"/>
</dbReference>
<dbReference type="SUPFAM" id="SSF49899">
    <property type="entry name" value="Concanavalin A-like lectins/glucanases"/>
    <property type="match status" value="1"/>
</dbReference>
<dbReference type="PANTHER" id="PTHR10963:SF27">
    <property type="entry name" value="GLYCOSIDASE-RELATED"/>
    <property type="match status" value="1"/>
</dbReference>
<dbReference type="PIRSF" id="PIRSF037299">
    <property type="entry name" value="Glycosidase_CRH1_prd"/>
    <property type="match status" value="1"/>
</dbReference>
<evidence type="ECO:0000256" key="1">
    <source>
        <dbReference type="ARBA" id="ARBA00000822"/>
    </source>
</evidence>
<feature type="active site" description="Proton donor" evidence="16">
    <location>
        <position position="104"/>
    </location>
</feature>
<evidence type="ECO:0000256" key="14">
    <source>
        <dbReference type="ARBA" id="ARBA00038074"/>
    </source>
</evidence>
<evidence type="ECO:0000256" key="12">
    <source>
        <dbReference type="ARBA" id="ARBA00023295"/>
    </source>
</evidence>
<comment type="catalytic activity">
    <reaction evidence="1">
        <text>Random endo-hydrolysis of N-acetyl-beta-D-glucosaminide (1-&gt;4)-beta-linkages in chitin and chitodextrins.</text>
        <dbReference type="EC" id="3.2.1.14"/>
    </reaction>
</comment>
<dbReference type="AlphaFoldDB" id="A0A9P4HZ54"/>
<keyword evidence="4" id="KW-0336">GPI-anchor</keyword>
<evidence type="ECO:0000256" key="11">
    <source>
        <dbReference type="ARBA" id="ARBA00023288"/>
    </source>
</evidence>
<keyword evidence="5" id="KW-0328">Glycosyltransferase</keyword>
<reference evidence="20" key="1">
    <citation type="journal article" date="2020" name="Stud. Mycol.">
        <title>101 Dothideomycetes genomes: a test case for predicting lifestyles and emergence of pathogens.</title>
        <authorList>
            <person name="Haridas S."/>
            <person name="Albert R."/>
            <person name="Binder M."/>
            <person name="Bloem J."/>
            <person name="Labutti K."/>
            <person name="Salamov A."/>
            <person name="Andreopoulos B."/>
            <person name="Baker S."/>
            <person name="Barry K."/>
            <person name="Bills G."/>
            <person name="Bluhm B."/>
            <person name="Cannon C."/>
            <person name="Castanera R."/>
            <person name="Culley D."/>
            <person name="Daum C."/>
            <person name="Ezra D."/>
            <person name="Gonzalez J."/>
            <person name="Henrissat B."/>
            <person name="Kuo A."/>
            <person name="Liang C."/>
            <person name="Lipzen A."/>
            <person name="Lutzoni F."/>
            <person name="Magnuson J."/>
            <person name="Mondo S."/>
            <person name="Nolan M."/>
            <person name="Ohm R."/>
            <person name="Pangilinan J."/>
            <person name="Park H.-J."/>
            <person name="Ramirez L."/>
            <person name="Alfaro M."/>
            <person name="Sun H."/>
            <person name="Tritt A."/>
            <person name="Yoshinaga Y."/>
            <person name="Zwiers L.-H."/>
            <person name="Turgeon B."/>
            <person name="Goodwin S."/>
            <person name="Spatafora J."/>
            <person name="Crous P."/>
            <person name="Grigoriev I."/>
        </authorList>
    </citation>
    <scope>NUCLEOTIDE SEQUENCE</scope>
    <source>
        <strain evidence="20">CBS 121410</strain>
    </source>
</reference>
<evidence type="ECO:0000256" key="5">
    <source>
        <dbReference type="ARBA" id="ARBA00022676"/>
    </source>
</evidence>
<feature type="non-terminal residue" evidence="20">
    <location>
        <position position="287"/>
    </location>
</feature>
<keyword evidence="13" id="KW-0961">Cell wall biogenesis/degradation</keyword>
<evidence type="ECO:0000313" key="20">
    <source>
        <dbReference type="EMBL" id="KAF2090113.1"/>
    </source>
</evidence>
<keyword evidence="10" id="KW-0325">Glycoprotein</keyword>
<evidence type="ECO:0000256" key="16">
    <source>
        <dbReference type="PIRSR" id="PIRSR037299-1"/>
    </source>
</evidence>
<feature type="compositionally biased region" description="Polar residues" evidence="18">
    <location>
        <begin position="21"/>
        <end position="32"/>
    </location>
</feature>
<feature type="disulfide bond" evidence="17">
    <location>
        <begin position="7"/>
        <end position="14"/>
    </location>
</feature>
<dbReference type="GO" id="GO:0031505">
    <property type="term" value="P:fungal-type cell wall organization"/>
    <property type="evidence" value="ECO:0007669"/>
    <property type="project" value="TreeGrafter"/>
</dbReference>
<dbReference type="Pfam" id="PF00722">
    <property type="entry name" value="Glyco_hydro_16"/>
    <property type="match status" value="1"/>
</dbReference>
<dbReference type="GO" id="GO:0098552">
    <property type="term" value="C:side of membrane"/>
    <property type="evidence" value="ECO:0007669"/>
    <property type="project" value="UniProtKB-KW"/>
</dbReference>
<evidence type="ECO:0000256" key="13">
    <source>
        <dbReference type="ARBA" id="ARBA00023316"/>
    </source>
</evidence>
<name>A0A9P4HZ54_9PEZI</name>
<dbReference type="EC" id="3.2.1.14" evidence="3"/>
<dbReference type="Proteomes" id="UP000799776">
    <property type="component" value="Unassembled WGS sequence"/>
</dbReference>
<keyword evidence="7" id="KW-0732">Signal</keyword>
<evidence type="ECO:0000256" key="2">
    <source>
        <dbReference type="ARBA" id="ARBA00004589"/>
    </source>
</evidence>